<evidence type="ECO:0000313" key="2">
    <source>
        <dbReference type="Proteomes" id="UP000464620"/>
    </source>
</evidence>
<dbReference type="EMBL" id="CP031001">
    <property type="protein sequence ID" value="QHN78381.1"/>
    <property type="molecule type" value="Genomic_DNA"/>
</dbReference>
<accession>A0A6B9VCE5</accession>
<proteinExistence type="predicted"/>
<dbReference type="Proteomes" id="UP000464620">
    <property type="component" value="Chromosome B09"/>
</dbReference>
<organism evidence="1 2">
    <name type="scientific">Arachis hypogaea</name>
    <name type="common">Peanut</name>
    <dbReference type="NCBI Taxonomy" id="3818"/>
    <lineage>
        <taxon>Eukaryota</taxon>
        <taxon>Viridiplantae</taxon>
        <taxon>Streptophyta</taxon>
        <taxon>Embryophyta</taxon>
        <taxon>Tracheophyta</taxon>
        <taxon>Spermatophyta</taxon>
        <taxon>Magnoliopsida</taxon>
        <taxon>eudicotyledons</taxon>
        <taxon>Gunneridae</taxon>
        <taxon>Pentapetalae</taxon>
        <taxon>rosids</taxon>
        <taxon>fabids</taxon>
        <taxon>Fabales</taxon>
        <taxon>Fabaceae</taxon>
        <taxon>Papilionoideae</taxon>
        <taxon>50 kb inversion clade</taxon>
        <taxon>dalbergioids sensu lato</taxon>
        <taxon>Dalbergieae</taxon>
        <taxon>Pterocarpus clade</taxon>
        <taxon>Arachis</taxon>
    </lineage>
</organism>
<protein>
    <submittedName>
        <fullName evidence="1">Uncharacterized protein</fullName>
    </submittedName>
</protein>
<name>A0A6B9VCE5_ARAHY</name>
<gene>
    <name evidence="1" type="ORF">DS421_19g660900</name>
</gene>
<dbReference type="AlphaFoldDB" id="A0A6B9VCE5"/>
<reference evidence="1 2" key="1">
    <citation type="submission" date="2020-01" db="EMBL/GenBank/DDBJ databases">
        <title>Genome sequence of Arachis hypogaea, cultivar Shitouqi.</title>
        <authorList>
            <person name="Zhuang W."/>
            <person name="Chen H."/>
            <person name="Varshney R."/>
            <person name="Wang D."/>
            <person name="Ming R."/>
        </authorList>
    </citation>
    <scope>NUCLEOTIDE SEQUENCE [LARGE SCALE GENOMIC DNA]</scope>
    <source>
        <tissue evidence="1">Young leaf</tissue>
    </source>
</reference>
<evidence type="ECO:0000313" key="1">
    <source>
        <dbReference type="EMBL" id="QHN78381.1"/>
    </source>
</evidence>
<sequence>MCACARACAHTKSFFFLNEERDVCGRMQGVWTHRKREGVVFPCTLCACWEQRECLRVCVRT</sequence>